<proteinExistence type="predicted"/>
<dbReference type="OrthoDB" id="10505199at2759"/>
<reference evidence="2" key="1">
    <citation type="submission" date="2021-07" db="EMBL/GenBank/DDBJ databases">
        <authorList>
            <person name="Durling M."/>
        </authorList>
    </citation>
    <scope>NUCLEOTIDE SEQUENCE</scope>
</reference>
<evidence type="ECO:0000313" key="2">
    <source>
        <dbReference type="EMBL" id="CAG8975137.1"/>
    </source>
</evidence>
<dbReference type="AlphaFoldDB" id="A0A9N9Q571"/>
<comment type="caution">
    <text evidence="2">The sequence shown here is derived from an EMBL/GenBank/DDBJ whole genome shotgun (WGS) entry which is preliminary data.</text>
</comment>
<dbReference type="EMBL" id="CAJVRM010000127">
    <property type="protein sequence ID" value="CAG8975137.1"/>
    <property type="molecule type" value="Genomic_DNA"/>
</dbReference>
<organism evidence="2 3">
    <name type="scientific">Hymenoscyphus albidus</name>
    <dbReference type="NCBI Taxonomy" id="595503"/>
    <lineage>
        <taxon>Eukaryota</taxon>
        <taxon>Fungi</taxon>
        <taxon>Dikarya</taxon>
        <taxon>Ascomycota</taxon>
        <taxon>Pezizomycotina</taxon>
        <taxon>Leotiomycetes</taxon>
        <taxon>Helotiales</taxon>
        <taxon>Helotiaceae</taxon>
        <taxon>Hymenoscyphus</taxon>
    </lineage>
</organism>
<evidence type="ECO:0000313" key="3">
    <source>
        <dbReference type="Proteomes" id="UP000701801"/>
    </source>
</evidence>
<evidence type="ECO:0000256" key="1">
    <source>
        <dbReference type="SAM" id="MobiDB-lite"/>
    </source>
</evidence>
<sequence>MSISNDRQCAGLLGGSGDGGQYEDYINPAMMLAGGVAMNIPYGWGESKNGDDSSRRAGKSQFDAMRCDAPRKETR</sequence>
<name>A0A9N9Q571_9HELO</name>
<accession>A0A9N9Q571</accession>
<gene>
    <name evidence="2" type="ORF">HYALB_00004436</name>
</gene>
<feature type="region of interest" description="Disordered" evidence="1">
    <location>
        <begin position="43"/>
        <end position="75"/>
    </location>
</feature>
<feature type="compositionally biased region" description="Basic and acidic residues" evidence="1">
    <location>
        <begin position="65"/>
        <end position="75"/>
    </location>
</feature>
<feature type="region of interest" description="Disordered" evidence="1">
    <location>
        <begin position="1"/>
        <end position="21"/>
    </location>
</feature>
<protein>
    <submittedName>
        <fullName evidence="2">Uncharacterized protein</fullName>
    </submittedName>
</protein>
<dbReference type="Proteomes" id="UP000701801">
    <property type="component" value="Unassembled WGS sequence"/>
</dbReference>
<keyword evidence="3" id="KW-1185">Reference proteome</keyword>